<dbReference type="AlphaFoldDB" id="A0A2G9EF68"/>
<evidence type="ECO:0000313" key="7">
    <source>
        <dbReference type="Proteomes" id="UP000229011"/>
    </source>
</evidence>
<evidence type="ECO:0000256" key="3">
    <source>
        <dbReference type="ARBA" id="ARBA00022692"/>
    </source>
</evidence>
<dbReference type="Pfam" id="PF07690">
    <property type="entry name" value="MFS_1"/>
    <property type="match status" value="1"/>
</dbReference>
<keyword evidence="3" id="KW-0812">Transmembrane</keyword>
<dbReference type="Gene3D" id="1.20.1250.20">
    <property type="entry name" value="MFS general substrate transporter like domains"/>
    <property type="match status" value="2"/>
</dbReference>
<organism evidence="6 7">
    <name type="scientific">Fusobacterium pseudoperiodonticum</name>
    <dbReference type="NCBI Taxonomy" id="2663009"/>
    <lineage>
        <taxon>Bacteria</taxon>
        <taxon>Fusobacteriati</taxon>
        <taxon>Fusobacteriota</taxon>
        <taxon>Fusobacteriia</taxon>
        <taxon>Fusobacteriales</taxon>
        <taxon>Fusobacteriaceae</taxon>
        <taxon>Fusobacterium</taxon>
    </lineage>
</organism>
<dbReference type="PANTHER" id="PTHR23513:SF6">
    <property type="entry name" value="MAJOR FACILITATOR SUPERFAMILY ASSOCIATED DOMAIN-CONTAINING PROTEIN"/>
    <property type="match status" value="1"/>
</dbReference>
<evidence type="ECO:0000256" key="5">
    <source>
        <dbReference type="ARBA" id="ARBA00023136"/>
    </source>
</evidence>
<proteinExistence type="predicted"/>
<comment type="caution">
    <text evidence="6">The sequence shown here is derived from an EMBL/GenBank/DDBJ whole genome shotgun (WGS) entry which is preliminary data.</text>
</comment>
<evidence type="ECO:0000256" key="1">
    <source>
        <dbReference type="ARBA" id="ARBA00004651"/>
    </source>
</evidence>
<keyword evidence="2" id="KW-1003">Cell membrane</keyword>
<comment type="subcellular location">
    <subcellularLocation>
        <location evidence="1">Cell membrane</location>
        <topology evidence="1">Multi-pass membrane protein</topology>
    </subcellularLocation>
</comment>
<dbReference type="SUPFAM" id="SSF103473">
    <property type="entry name" value="MFS general substrate transporter"/>
    <property type="match status" value="1"/>
</dbReference>
<dbReference type="GO" id="GO:0005886">
    <property type="term" value="C:plasma membrane"/>
    <property type="evidence" value="ECO:0007669"/>
    <property type="project" value="UniProtKB-SubCell"/>
</dbReference>
<reference evidence="6 7" key="1">
    <citation type="submission" date="2017-11" db="EMBL/GenBank/DDBJ databases">
        <title>Genome sequencing of Fusobacterium periodonticum KCOM 1259.</title>
        <authorList>
            <person name="Kook J.-K."/>
            <person name="Park S.-N."/>
            <person name="Lim Y.K."/>
        </authorList>
    </citation>
    <scope>NUCLEOTIDE SEQUENCE [LARGE SCALE GENOMIC DNA]</scope>
    <source>
        <strain evidence="6 7">KCOM 1259</strain>
    </source>
</reference>
<evidence type="ECO:0000256" key="2">
    <source>
        <dbReference type="ARBA" id="ARBA00022475"/>
    </source>
</evidence>
<gene>
    <name evidence="6" type="ORF">CTM71_03370</name>
</gene>
<keyword evidence="4" id="KW-1133">Transmembrane helix</keyword>
<dbReference type="InterPro" id="IPR036259">
    <property type="entry name" value="MFS_trans_sf"/>
</dbReference>
<dbReference type="InterPro" id="IPR011701">
    <property type="entry name" value="MFS"/>
</dbReference>
<evidence type="ECO:0000313" key="6">
    <source>
        <dbReference type="EMBL" id="PIM79532.1"/>
    </source>
</evidence>
<evidence type="ECO:0000256" key="4">
    <source>
        <dbReference type="ARBA" id="ARBA00022989"/>
    </source>
</evidence>
<name>A0A2G9EF68_9FUSO</name>
<dbReference type="RefSeq" id="WP_099958251.1">
    <property type="nucleotide sequence ID" value="NZ_PEQY01000001.1"/>
</dbReference>
<sequence length="390" mass="46118">MILIKNTEEEKNGLVIANFLYNIALYSFFTLFQLIFYRKDSTLVYLSYFLVFFSIPKIFFSVYIGKLLSKYSLKKVLIISNAFLSFSIFILIIKQSIFLMILITFFYSFFSQVYKISILSYISKNIEKKIFFKMNTILFSNEALGIMIGSFIGKNLSNDILKYSVFNFLCYLTMFIIHIYFFKEEKYSKDLIEGKNYRVYFNKWQILNIIIIFFISSILALQGILLFPFLKEILKKSEEEISTLMIIQGIGMIFTTIISKKIFFDNKIKGLYRVLMKTVFIVFLSMVFYILFNSFYIVVLLFVFIEGVGISIIYSSLYSLIQIINKKTVSQFFSILNTIEGVNYVSITLITPILLKYINVKGMYYFIIFFYFILYLLIKYFLKNVHLKSK</sequence>
<protein>
    <submittedName>
        <fullName evidence="6">Uncharacterized protein</fullName>
    </submittedName>
</protein>
<dbReference type="GO" id="GO:0022857">
    <property type="term" value="F:transmembrane transporter activity"/>
    <property type="evidence" value="ECO:0007669"/>
    <property type="project" value="InterPro"/>
</dbReference>
<accession>A0A2G9EF68</accession>
<dbReference type="PANTHER" id="PTHR23513">
    <property type="entry name" value="INTEGRAL MEMBRANE EFFLUX PROTEIN-RELATED"/>
    <property type="match status" value="1"/>
</dbReference>
<dbReference type="GeneID" id="96991974"/>
<dbReference type="EMBL" id="PEQY01000001">
    <property type="protein sequence ID" value="PIM79532.1"/>
    <property type="molecule type" value="Genomic_DNA"/>
</dbReference>
<keyword evidence="5" id="KW-0472">Membrane</keyword>
<dbReference type="Proteomes" id="UP000229011">
    <property type="component" value="Unassembled WGS sequence"/>
</dbReference>